<proteinExistence type="predicted"/>
<keyword evidence="2" id="KW-1185">Reference proteome</keyword>
<protein>
    <submittedName>
        <fullName evidence="1">Uncharacterized protein</fullName>
    </submittedName>
</protein>
<comment type="caution">
    <text evidence="1">The sequence shown here is derived from an EMBL/GenBank/DDBJ whole genome shotgun (WGS) entry which is preliminary data.</text>
</comment>
<evidence type="ECO:0000313" key="1">
    <source>
        <dbReference type="EMBL" id="MBM6753866.1"/>
    </source>
</evidence>
<dbReference type="EMBL" id="JACJJQ010000012">
    <property type="protein sequence ID" value="MBM6753866.1"/>
    <property type="molecule type" value="Genomic_DNA"/>
</dbReference>
<sequence length="73" mass="8212">MKVKVLDRFDLGTDHFLILQGNSFYGKASLKNDQGDRTNVIFKTMASVEGEKKKIKTVKVDTPILGQELELVN</sequence>
<evidence type="ECO:0000313" key="2">
    <source>
        <dbReference type="Proteomes" id="UP000776629"/>
    </source>
</evidence>
<dbReference type="Proteomes" id="UP000776629">
    <property type="component" value="Unassembled WGS sequence"/>
</dbReference>
<dbReference type="RefSeq" id="WP_204776265.1">
    <property type="nucleotide sequence ID" value="NZ_JACJJQ010000012.1"/>
</dbReference>
<reference evidence="1 2" key="1">
    <citation type="journal article" date="2021" name="Sci. Rep.">
        <title>The distribution of antibiotic resistance genes in chicken gut microbiota commensals.</title>
        <authorList>
            <person name="Juricova H."/>
            <person name="Matiasovicova J."/>
            <person name="Kubasova T."/>
            <person name="Cejkova D."/>
            <person name="Rychlik I."/>
        </authorList>
    </citation>
    <scope>NUCLEOTIDE SEQUENCE [LARGE SCALE GENOMIC DNA]</scope>
    <source>
        <strain evidence="1 2">An810</strain>
    </source>
</reference>
<organism evidence="1 2">
    <name type="scientific">Limosilactobacillus alvi</name>
    <dbReference type="NCBI Taxonomy" id="990412"/>
    <lineage>
        <taxon>Bacteria</taxon>
        <taxon>Bacillati</taxon>
        <taxon>Bacillota</taxon>
        <taxon>Bacilli</taxon>
        <taxon>Lactobacillales</taxon>
        <taxon>Lactobacillaceae</taxon>
        <taxon>Limosilactobacillus</taxon>
    </lineage>
</organism>
<name>A0ABS2ENR6_9LACO</name>
<accession>A0ABS2ENR6</accession>
<gene>
    <name evidence="1" type="ORF">H5993_03700</name>
</gene>